<evidence type="ECO:0000256" key="1">
    <source>
        <dbReference type="ARBA" id="ARBA00004613"/>
    </source>
</evidence>
<sequence length="625" mass="65934">MTIVRISLQETNLGGFSPVESGVIDATYWAGDEPFKEVVGDQVRFPKTLTAETTGDLASMDMVPTAGACCVKWMIRITRGGAYLTRFTEIPDVPTVVFGDLVDVDPTTFEPSVEGKAAWDAAVEAAQSAVAGAVAAKDAARVSAEAAGDAADAAVPAASEAVSARDEAVAAAVALSGAVGAVDGLKTLTTTGRLADTALNAKIQNRQPKLYSSNPGGFRQIPVVMLHNLVSLADAQGRLKDYVSWGYQGIFFSELVNYLRTGDSSQLPEKPICITVDDGGLSNYSYLFPALVEYGMKATFFIVPAWVNGDITTPANGGSFLEASPFTWANAREMFASGKIEYQSHTLKHGSMRLLSGPGEFNGNGEGAGADYLACKTMVEANVPGAVVTASAAPYGVINETALASLASVGCTGQRITATGLDATGVYDGSGAFAFATPQTDPLRVPVTDAASSQYLRRANKFGEADADGNQFQNGKAKATQRGVTLPAGWTQPTVTLPQAIGTGPVFRGFGVAADTPMFHTDMIPVGLYGAFSVDWWVQATSCPTNGVRCIVEGYTNPADATPAMTWTDQDSNTSWKRKRWNFTGHQSVAWIKVSFEVAGATASCEILLWDIRVRRTRSAYGSLM</sequence>
<name>A0A0M2HXJ0_9MICO</name>
<dbReference type="SUPFAM" id="SSF88713">
    <property type="entry name" value="Glycoside hydrolase/deacetylase"/>
    <property type="match status" value="1"/>
</dbReference>
<dbReference type="OrthoDB" id="9763050at2"/>
<evidence type="ECO:0000259" key="3">
    <source>
        <dbReference type="PROSITE" id="PS51677"/>
    </source>
</evidence>
<accession>A0A0M2HXJ0</accession>
<protein>
    <submittedName>
        <fullName evidence="4">Polysaccharide deacetylase</fullName>
    </submittedName>
</protein>
<dbReference type="InterPro" id="IPR051398">
    <property type="entry name" value="Polysacch_Deacetylase"/>
</dbReference>
<proteinExistence type="predicted"/>
<dbReference type="Gene3D" id="3.20.20.370">
    <property type="entry name" value="Glycoside hydrolase/deacetylase"/>
    <property type="match status" value="1"/>
</dbReference>
<keyword evidence="5" id="KW-1185">Reference proteome</keyword>
<organism evidence="4 5">
    <name type="scientific">Microbacterium hydrocarbonoxydans</name>
    <dbReference type="NCBI Taxonomy" id="273678"/>
    <lineage>
        <taxon>Bacteria</taxon>
        <taxon>Bacillati</taxon>
        <taxon>Actinomycetota</taxon>
        <taxon>Actinomycetes</taxon>
        <taxon>Micrococcales</taxon>
        <taxon>Microbacteriaceae</taxon>
        <taxon>Microbacterium</taxon>
    </lineage>
</organism>
<dbReference type="AlphaFoldDB" id="A0A0M2HXJ0"/>
<comment type="caution">
    <text evidence="4">The sequence shown here is derived from an EMBL/GenBank/DDBJ whole genome shotgun (WGS) entry which is preliminary data.</text>
</comment>
<dbReference type="RefSeq" id="WP_045255958.1">
    <property type="nucleotide sequence ID" value="NZ_JYJB01000004.1"/>
</dbReference>
<dbReference type="PANTHER" id="PTHR34216">
    <property type="match status" value="1"/>
</dbReference>
<dbReference type="InterPro" id="IPR011330">
    <property type="entry name" value="Glyco_hydro/deAcase_b/a-brl"/>
</dbReference>
<dbReference type="Pfam" id="PF01522">
    <property type="entry name" value="Polysacc_deac_1"/>
    <property type="match status" value="1"/>
</dbReference>
<reference evidence="4 5" key="1">
    <citation type="submission" date="2015-02" db="EMBL/GenBank/DDBJ databases">
        <title>Draft genome sequences of ten Microbacterium spp. with emphasis on heavy metal contaminated environments.</title>
        <authorList>
            <person name="Corretto E."/>
        </authorList>
    </citation>
    <scope>NUCLEOTIDE SEQUENCE [LARGE SCALE GENOMIC DNA]</scope>
    <source>
        <strain evidence="4 5">SA35</strain>
    </source>
</reference>
<dbReference type="InterPro" id="IPR002509">
    <property type="entry name" value="NODB_dom"/>
</dbReference>
<feature type="domain" description="NodB homology" evidence="3">
    <location>
        <begin position="270"/>
        <end position="487"/>
    </location>
</feature>
<dbReference type="PATRIC" id="fig|273678.4.peg.258"/>
<dbReference type="EMBL" id="JYJB01000004">
    <property type="protein sequence ID" value="KJL49153.1"/>
    <property type="molecule type" value="Genomic_DNA"/>
</dbReference>
<evidence type="ECO:0000313" key="5">
    <source>
        <dbReference type="Proteomes" id="UP000033900"/>
    </source>
</evidence>
<dbReference type="Proteomes" id="UP000033900">
    <property type="component" value="Unassembled WGS sequence"/>
</dbReference>
<gene>
    <name evidence="4" type="ORF">RS84_00265</name>
</gene>
<evidence type="ECO:0000256" key="2">
    <source>
        <dbReference type="ARBA" id="ARBA00022729"/>
    </source>
</evidence>
<dbReference type="GO" id="GO:0005975">
    <property type="term" value="P:carbohydrate metabolic process"/>
    <property type="evidence" value="ECO:0007669"/>
    <property type="project" value="InterPro"/>
</dbReference>
<keyword evidence="2" id="KW-0732">Signal</keyword>
<dbReference type="GO" id="GO:0016810">
    <property type="term" value="F:hydrolase activity, acting on carbon-nitrogen (but not peptide) bonds"/>
    <property type="evidence" value="ECO:0007669"/>
    <property type="project" value="InterPro"/>
</dbReference>
<dbReference type="GO" id="GO:0005576">
    <property type="term" value="C:extracellular region"/>
    <property type="evidence" value="ECO:0007669"/>
    <property type="project" value="UniProtKB-SubCell"/>
</dbReference>
<evidence type="ECO:0000313" key="4">
    <source>
        <dbReference type="EMBL" id="KJL49153.1"/>
    </source>
</evidence>
<comment type="subcellular location">
    <subcellularLocation>
        <location evidence="1">Secreted</location>
    </subcellularLocation>
</comment>
<dbReference type="PANTHER" id="PTHR34216:SF3">
    <property type="entry name" value="POLY-BETA-1,6-N-ACETYL-D-GLUCOSAMINE N-DEACETYLASE"/>
    <property type="match status" value="1"/>
</dbReference>
<dbReference type="PROSITE" id="PS51677">
    <property type="entry name" value="NODB"/>
    <property type="match status" value="1"/>
</dbReference>
<dbReference type="STRING" id="273678.RS84_00265"/>